<dbReference type="RefSeq" id="WP_144424381.1">
    <property type="nucleotide sequence ID" value="NZ_LITU01000011.1"/>
</dbReference>
<comment type="caution">
    <text evidence="4">The sequence shown here is derived from an EMBL/GenBank/DDBJ whole genome shotgun (WGS) entry which is preliminary data.</text>
</comment>
<dbReference type="EMBL" id="LITU01000011">
    <property type="protein sequence ID" value="KOY18320.1"/>
    <property type="molecule type" value="Genomic_DNA"/>
</dbReference>
<evidence type="ECO:0000256" key="2">
    <source>
        <dbReference type="ARBA" id="ARBA00022553"/>
    </source>
</evidence>
<dbReference type="InterPro" id="IPR036291">
    <property type="entry name" value="NAD(P)-bd_dom_sf"/>
</dbReference>
<dbReference type="InterPro" id="IPR013120">
    <property type="entry name" value="FAR_NAD-bd"/>
</dbReference>
<dbReference type="Gene3D" id="3.40.50.720">
    <property type="entry name" value="NAD(P)-binding Rossmann-like Domain"/>
    <property type="match status" value="1"/>
</dbReference>
<dbReference type="PROSITE" id="PS50075">
    <property type="entry name" value="CARRIER"/>
    <property type="match status" value="1"/>
</dbReference>
<name>A0A0M9BSL4_9BACL</name>
<dbReference type="Gene3D" id="1.10.1200.10">
    <property type="entry name" value="ACP-like"/>
    <property type="match status" value="1"/>
</dbReference>
<evidence type="ECO:0000256" key="1">
    <source>
        <dbReference type="ARBA" id="ARBA00022450"/>
    </source>
</evidence>
<evidence type="ECO:0000313" key="4">
    <source>
        <dbReference type="EMBL" id="KOY18320.1"/>
    </source>
</evidence>
<dbReference type="InterPro" id="IPR009081">
    <property type="entry name" value="PP-bd_ACP"/>
</dbReference>
<accession>A0A0M9BSL4</accession>
<dbReference type="PATRIC" id="fig|1705561.3.peg.1303"/>
<reference evidence="4 5" key="1">
    <citation type="submission" date="2015-08" db="EMBL/GenBank/DDBJ databases">
        <title>Draft genome sequence of cellulolytic and xylanolytic Paenibacillus sp. A59, isolated from a decaying forest soil from Patagonia, Argentina.</title>
        <authorList>
            <person name="Ghio S."/>
            <person name="Caceres A.M."/>
            <person name="Talia P."/>
            <person name="Grasso D."/>
            <person name="Campos E."/>
        </authorList>
    </citation>
    <scope>NUCLEOTIDE SEQUENCE [LARGE SCALE GENOMIC DNA]</scope>
    <source>
        <strain evidence="4 5">A59</strain>
    </source>
</reference>
<dbReference type="OrthoDB" id="9765680at2"/>
<evidence type="ECO:0000259" key="3">
    <source>
        <dbReference type="PROSITE" id="PS50075"/>
    </source>
</evidence>
<protein>
    <recommendedName>
        <fullName evidence="3">Carrier domain-containing protein</fullName>
    </recommendedName>
</protein>
<feature type="non-terminal residue" evidence="4">
    <location>
        <position position="1"/>
    </location>
</feature>
<keyword evidence="2" id="KW-0597">Phosphoprotein</keyword>
<dbReference type="InterPro" id="IPR036736">
    <property type="entry name" value="ACP-like_sf"/>
</dbReference>
<dbReference type="PANTHER" id="PTHR44845">
    <property type="entry name" value="CARRIER DOMAIN-CONTAINING PROTEIN"/>
    <property type="match status" value="1"/>
</dbReference>
<dbReference type="AlphaFoldDB" id="A0A0M9BSL4"/>
<evidence type="ECO:0000313" key="5">
    <source>
        <dbReference type="Proteomes" id="UP000037688"/>
    </source>
</evidence>
<dbReference type="PANTHER" id="PTHR44845:SF6">
    <property type="entry name" value="BETA-ALANINE-ACTIVATING ENZYME"/>
    <property type="match status" value="1"/>
</dbReference>
<dbReference type="Pfam" id="PF00550">
    <property type="entry name" value="PP-binding"/>
    <property type="match status" value="1"/>
</dbReference>
<gene>
    <name evidence="4" type="ORF">AMS66_01010</name>
</gene>
<feature type="domain" description="Carrier" evidence="3">
    <location>
        <begin position="1"/>
        <end position="60"/>
    </location>
</feature>
<sequence>LGIPEDEIGIHDSFFDLGGHSLSILRFLARTASKSWNIGIKDFYSHKTIAALSQQIDQGPIRQEQTSTMERTMVRPPKKPNLNFDSTSRKLGKVLLTGVTGFLGAHIAKDLLDDEEVQVYCLLRGESVHECIERLEARFDHYFGELSYKYKREIGVRLHLIPGDIENMQWLKQFEFPKFEGIIHAAALVKHYGDYEQFYLINVKSTDNLLQYAQAHNIPFHYISTMSVSGGRTSQASTKFTEECYDIGQLLEDKVYLKSKFEAERLVLLAMNQGHNVSIYRIGNLTGRYSDGVFQPNIEENRFYARLKSFIEIGAVSTALMDTQVEFTPVDCCVTSLLKLISLHLESGGGIYHLYHPYNLTVRNVAEMLGHLNHSIQEMESEHFSNHLAQLSLTAEGQELLMGIVGDRADRDAESENPVLQDNRYTLEVLSRLGVEWPDINIDYISKIVSYMTQTGFLSNRDKRPHLNKEMSNK</sequence>
<organism evidence="4 5">
    <name type="scientific">Paenibacillus xylanivorans</name>
    <dbReference type="NCBI Taxonomy" id="1705561"/>
    <lineage>
        <taxon>Bacteria</taxon>
        <taxon>Bacillati</taxon>
        <taxon>Bacillota</taxon>
        <taxon>Bacilli</taxon>
        <taxon>Bacillales</taxon>
        <taxon>Paenibacillaceae</taxon>
        <taxon>Paenibacillus</taxon>
    </lineage>
</organism>
<dbReference type="SUPFAM" id="SSF51735">
    <property type="entry name" value="NAD(P)-binding Rossmann-fold domains"/>
    <property type="match status" value="1"/>
</dbReference>
<dbReference type="Pfam" id="PF07993">
    <property type="entry name" value="NAD_binding_4"/>
    <property type="match status" value="1"/>
</dbReference>
<proteinExistence type="predicted"/>
<keyword evidence="1" id="KW-0596">Phosphopantetheine</keyword>
<dbReference type="Proteomes" id="UP000037688">
    <property type="component" value="Unassembled WGS sequence"/>
</dbReference>
<dbReference type="SUPFAM" id="SSF47336">
    <property type="entry name" value="ACP-like"/>
    <property type="match status" value="1"/>
</dbReference>
<keyword evidence="5" id="KW-1185">Reference proteome</keyword>